<sequence length="402" mass="45325">MDELLVHNGSSPSSFLTTDLPNVTGSFSILRNLLLPNICLSFVIALQLKPHVRLACFVAYSFTLVKGFTLSTGDSLRDYSMGSAISSDLATAIHMLWLTDPVSDFSLEKDSTHLASLPFLKRWYWTLCALYSPRGVGWNYQVANVPPASAQSRWRFVARQLLRAFTFYLLVDFAQTYIHSNPLFTNPRPGASPFDIHSQGYFCRCVNIIAWLTLAHGSLNMQYLALSAFCVSSGVSEPRYWPDLFGDWKECYTVRRHWGVTWHQLMRRYTSSIGRYSAQTLGCKRGTTSSSYIQLYVGFLVSGLVHIGGDAMVGKQYLGASFPFFLAQAVAITLEDAVIAFASRVGLKKRCPRFFGYVWVFVWFSICRAWYIQWAVDAGLAKTRPLKLSIVQTALYTFHNSE</sequence>
<feature type="transmembrane region" description="Helical" evidence="8">
    <location>
        <begin position="354"/>
        <end position="372"/>
    </location>
</feature>
<evidence type="ECO:0000256" key="4">
    <source>
        <dbReference type="ARBA" id="ARBA00022679"/>
    </source>
</evidence>
<evidence type="ECO:0000256" key="7">
    <source>
        <dbReference type="ARBA" id="ARBA00023136"/>
    </source>
</evidence>
<comment type="subcellular location">
    <subcellularLocation>
        <location evidence="1">Membrane</location>
        <topology evidence="1">Multi-pass membrane protein</topology>
    </subcellularLocation>
</comment>
<name>S7PXL5_GLOTA</name>
<feature type="transmembrane region" description="Helical" evidence="8">
    <location>
        <begin position="321"/>
        <end position="342"/>
    </location>
</feature>
<evidence type="ECO:0000313" key="10">
    <source>
        <dbReference type="EMBL" id="EPQ52037.1"/>
    </source>
</evidence>
<evidence type="ECO:0000256" key="6">
    <source>
        <dbReference type="ARBA" id="ARBA00022989"/>
    </source>
</evidence>
<evidence type="ECO:0000256" key="8">
    <source>
        <dbReference type="SAM" id="Phobius"/>
    </source>
</evidence>
<dbReference type="AlphaFoldDB" id="S7PXL5"/>
<dbReference type="KEGG" id="gtr:GLOTRDRAFT_80193"/>
<evidence type="ECO:0000256" key="3">
    <source>
        <dbReference type="ARBA" id="ARBA00007282"/>
    </source>
</evidence>
<dbReference type="eggNOG" id="ENOG502SI5I">
    <property type="taxonomic scope" value="Eukaryota"/>
</dbReference>
<dbReference type="OMA" id="PCMIWIV"/>
<evidence type="ECO:0000256" key="1">
    <source>
        <dbReference type="ARBA" id="ARBA00004141"/>
    </source>
</evidence>
<dbReference type="InterPro" id="IPR044851">
    <property type="entry name" value="Wax_synthase"/>
</dbReference>
<keyword evidence="5 8" id="KW-0812">Transmembrane</keyword>
<dbReference type="Pfam" id="PF13813">
    <property type="entry name" value="MBOAT_2"/>
    <property type="match status" value="1"/>
</dbReference>
<dbReference type="HOGENOM" id="CLU_032731_1_1_1"/>
<dbReference type="GO" id="GO:0006629">
    <property type="term" value="P:lipid metabolic process"/>
    <property type="evidence" value="ECO:0007669"/>
    <property type="project" value="InterPro"/>
</dbReference>
<protein>
    <recommendedName>
        <fullName evidence="9">Wax synthase domain-containing protein</fullName>
    </recommendedName>
</protein>
<comment type="pathway">
    <text evidence="2">Secondary metabolite biosynthesis.</text>
</comment>
<dbReference type="OrthoDB" id="1077582at2759"/>
<keyword evidence="11" id="KW-1185">Reference proteome</keyword>
<evidence type="ECO:0000256" key="5">
    <source>
        <dbReference type="ARBA" id="ARBA00022692"/>
    </source>
</evidence>
<comment type="similarity">
    <text evidence="3">Belongs to the wax synthase family.</text>
</comment>
<proteinExistence type="inferred from homology"/>
<reference evidence="10 11" key="1">
    <citation type="journal article" date="2012" name="Science">
        <title>The Paleozoic origin of enzymatic lignin decomposition reconstructed from 31 fungal genomes.</title>
        <authorList>
            <person name="Floudas D."/>
            <person name="Binder M."/>
            <person name="Riley R."/>
            <person name="Barry K."/>
            <person name="Blanchette R.A."/>
            <person name="Henrissat B."/>
            <person name="Martinez A.T."/>
            <person name="Otillar R."/>
            <person name="Spatafora J.W."/>
            <person name="Yadav J.S."/>
            <person name="Aerts A."/>
            <person name="Benoit I."/>
            <person name="Boyd A."/>
            <person name="Carlson A."/>
            <person name="Copeland A."/>
            <person name="Coutinho P.M."/>
            <person name="de Vries R.P."/>
            <person name="Ferreira P."/>
            <person name="Findley K."/>
            <person name="Foster B."/>
            <person name="Gaskell J."/>
            <person name="Glotzer D."/>
            <person name="Gorecki P."/>
            <person name="Heitman J."/>
            <person name="Hesse C."/>
            <person name="Hori C."/>
            <person name="Igarashi K."/>
            <person name="Jurgens J.A."/>
            <person name="Kallen N."/>
            <person name="Kersten P."/>
            <person name="Kohler A."/>
            <person name="Kuees U."/>
            <person name="Kumar T.K.A."/>
            <person name="Kuo A."/>
            <person name="LaButti K."/>
            <person name="Larrondo L.F."/>
            <person name="Lindquist E."/>
            <person name="Ling A."/>
            <person name="Lombard V."/>
            <person name="Lucas S."/>
            <person name="Lundell T."/>
            <person name="Martin R."/>
            <person name="McLaughlin D.J."/>
            <person name="Morgenstern I."/>
            <person name="Morin E."/>
            <person name="Murat C."/>
            <person name="Nagy L.G."/>
            <person name="Nolan M."/>
            <person name="Ohm R.A."/>
            <person name="Patyshakuliyeva A."/>
            <person name="Rokas A."/>
            <person name="Ruiz-Duenas F.J."/>
            <person name="Sabat G."/>
            <person name="Salamov A."/>
            <person name="Samejima M."/>
            <person name="Schmutz J."/>
            <person name="Slot J.C."/>
            <person name="St John F."/>
            <person name="Stenlid J."/>
            <person name="Sun H."/>
            <person name="Sun S."/>
            <person name="Syed K."/>
            <person name="Tsang A."/>
            <person name="Wiebenga A."/>
            <person name="Young D."/>
            <person name="Pisabarro A."/>
            <person name="Eastwood D.C."/>
            <person name="Martin F."/>
            <person name="Cullen D."/>
            <person name="Grigoriev I.V."/>
            <person name="Hibbett D.S."/>
        </authorList>
    </citation>
    <scope>NUCLEOTIDE SEQUENCE [LARGE SCALE GENOMIC DNA]</scope>
    <source>
        <strain evidence="10 11">ATCC 11539</strain>
    </source>
</reference>
<dbReference type="GO" id="GO:0016020">
    <property type="term" value="C:membrane"/>
    <property type="evidence" value="ECO:0007669"/>
    <property type="project" value="UniProtKB-SubCell"/>
</dbReference>
<gene>
    <name evidence="10" type="ORF">GLOTRDRAFT_80193</name>
</gene>
<organism evidence="10 11">
    <name type="scientific">Gloeophyllum trabeum (strain ATCC 11539 / FP-39264 / Madison 617)</name>
    <name type="common">Brown rot fungus</name>
    <dbReference type="NCBI Taxonomy" id="670483"/>
    <lineage>
        <taxon>Eukaryota</taxon>
        <taxon>Fungi</taxon>
        <taxon>Dikarya</taxon>
        <taxon>Basidiomycota</taxon>
        <taxon>Agaricomycotina</taxon>
        <taxon>Agaricomycetes</taxon>
        <taxon>Gloeophyllales</taxon>
        <taxon>Gloeophyllaceae</taxon>
        <taxon>Gloeophyllum</taxon>
    </lineage>
</organism>
<dbReference type="GeneID" id="19308951"/>
<accession>S7PXL5</accession>
<dbReference type="Proteomes" id="UP000030669">
    <property type="component" value="Unassembled WGS sequence"/>
</dbReference>
<keyword evidence="6 8" id="KW-1133">Transmembrane helix</keyword>
<evidence type="ECO:0000256" key="2">
    <source>
        <dbReference type="ARBA" id="ARBA00005179"/>
    </source>
</evidence>
<dbReference type="RefSeq" id="XP_007869237.1">
    <property type="nucleotide sequence ID" value="XM_007871046.1"/>
</dbReference>
<dbReference type="InterPro" id="IPR032805">
    <property type="entry name" value="Wax_synthase_dom"/>
</dbReference>
<dbReference type="EMBL" id="KB469308">
    <property type="protein sequence ID" value="EPQ52037.1"/>
    <property type="molecule type" value="Genomic_DNA"/>
</dbReference>
<dbReference type="PANTHER" id="PTHR31595">
    <property type="entry name" value="LONG-CHAIN-ALCOHOL O-FATTY-ACYLTRANSFERASE 3-RELATED"/>
    <property type="match status" value="1"/>
</dbReference>
<feature type="domain" description="Wax synthase" evidence="9">
    <location>
        <begin position="241"/>
        <end position="326"/>
    </location>
</feature>
<evidence type="ECO:0000313" key="11">
    <source>
        <dbReference type="Proteomes" id="UP000030669"/>
    </source>
</evidence>
<keyword evidence="4" id="KW-0808">Transferase</keyword>
<dbReference type="GO" id="GO:0008374">
    <property type="term" value="F:O-acyltransferase activity"/>
    <property type="evidence" value="ECO:0007669"/>
    <property type="project" value="InterPro"/>
</dbReference>
<evidence type="ECO:0000259" key="9">
    <source>
        <dbReference type="Pfam" id="PF13813"/>
    </source>
</evidence>
<keyword evidence="7 8" id="KW-0472">Membrane</keyword>
<dbReference type="PANTHER" id="PTHR31595:SF57">
    <property type="entry name" value="OS04G0481900 PROTEIN"/>
    <property type="match status" value="1"/>
</dbReference>